<dbReference type="PANTHER" id="PTHR33146">
    <property type="entry name" value="ENDONUCLEASE 4"/>
    <property type="match status" value="1"/>
</dbReference>
<dbReference type="EMBL" id="JABAHT010000307">
    <property type="protein sequence ID" value="KAF4658501.1"/>
    <property type="molecule type" value="Genomic_DNA"/>
</dbReference>
<evidence type="ECO:0000256" key="8">
    <source>
        <dbReference type="SAM" id="SignalP"/>
    </source>
</evidence>
<evidence type="ECO:0000256" key="1">
    <source>
        <dbReference type="ARBA" id="ARBA00009547"/>
    </source>
</evidence>
<organism evidence="9 11">
    <name type="scientific">Perkinsus olseni</name>
    <name type="common">Perkinsus atlanticus</name>
    <dbReference type="NCBI Taxonomy" id="32597"/>
    <lineage>
        <taxon>Eukaryota</taxon>
        <taxon>Sar</taxon>
        <taxon>Alveolata</taxon>
        <taxon>Perkinsozoa</taxon>
        <taxon>Perkinsea</taxon>
        <taxon>Perkinsida</taxon>
        <taxon>Perkinsidae</taxon>
        <taxon>Perkinsus</taxon>
    </lineage>
</organism>
<keyword evidence="2" id="KW-0540">Nuclease</keyword>
<dbReference type="GO" id="GO:0004519">
    <property type="term" value="F:endonuclease activity"/>
    <property type="evidence" value="ECO:0007669"/>
    <property type="project" value="UniProtKB-KW"/>
</dbReference>
<keyword evidence="4" id="KW-0255">Endonuclease</keyword>
<keyword evidence="5" id="KW-0378">Hydrolase</keyword>
<sequence>MIFCLSVISAALPAALAWGPDGHAVVAQLSQERITDETREAIDAIMGEGVPMYNYSSWADDIKYGPDGYKWRWSSPLHFADTPDCRFRYSRDCRNDRCVAGALKNYSRRVVDESLPLEQRQEALKFIVHFVGDAHQPLHAGNPRDLGGNKIDVDLGFARHQHTNLHSTWDSALLYEFQGRGRRARGEPYWTITEKAVSDELEKGGRYAGDVDDWVEDCEKYGLDVCVDRWVDETAQAACAYSYKHVNGSRVHNNDYLPMAYYNGRIEVAKEQLAKAGIRLTWLLNNVTASSTGGPTTTTAAPSGADGISSISSTALLSLLVLLLLTTDRGDRVDDEPYWTITENAVNDELKKGGRYAGDVDDWVGDCEDYGLDVCVDKWVDESAQAACAYSYKHVNGSRVRDNDYLPMAYYNGRIEVAKEQLAKAGIRLTWLLNNVTGSLTTTTPDPYGADRVGSSSRAALPDSLVVVDM</sequence>
<dbReference type="EMBL" id="JABANN010000302">
    <property type="protein sequence ID" value="KAF4662989.1"/>
    <property type="molecule type" value="Genomic_DNA"/>
</dbReference>
<dbReference type="GO" id="GO:0003676">
    <property type="term" value="F:nucleic acid binding"/>
    <property type="evidence" value="ECO:0007669"/>
    <property type="project" value="InterPro"/>
</dbReference>
<dbReference type="GO" id="GO:0016788">
    <property type="term" value="F:hydrolase activity, acting on ester bonds"/>
    <property type="evidence" value="ECO:0007669"/>
    <property type="project" value="InterPro"/>
</dbReference>
<evidence type="ECO:0000256" key="7">
    <source>
        <dbReference type="ARBA" id="ARBA00023180"/>
    </source>
</evidence>
<protein>
    <recommendedName>
        <fullName evidence="13">Nuclease S1</fullName>
    </recommendedName>
</protein>
<dbReference type="InterPro" id="IPR003154">
    <property type="entry name" value="S1/P1nuclease"/>
</dbReference>
<comment type="caution">
    <text evidence="9">The sequence shown here is derived from an EMBL/GenBank/DDBJ whole genome shotgun (WGS) entry which is preliminary data.</text>
</comment>
<dbReference type="GO" id="GO:0006308">
    <property type="term" value="P:DNA catabolic process"/>
    <property type="evidence" value="ECO:0007669"/>
    <property type="project" value="InterPro"/>
</dbReference>
<evidence type="ECO:0000256" key="2">
    <source>
        <dbReference type="ARBA" id="ARBA00022722"/>
    </source>
</evidence>
<evidence type="ECO:0000256" key="6">
    <source>
        <dbReference type="ARBA" id="ARBA00023157"/>
    </source>
</evidence>
<dbReference type="InterPro" id="IPR008947">
    <property type="entry name" value="PLipase_C/P1_nuclease_dom_sf"/>
</dbReference>
<feature type="signal peptide" evidence="8">
    <location>
        <begin position="1"/>
        <end position="17"/>
    </location>
</feature>
<evidence type="ECO:0000313" key="12">
    <source>
        <dbReference type="Proteomes" id="UP000572268"/>
    </source>
</evidence>
<dbReference type="Proteomes" id="UP000570595">
    <property type="component" value="Unassembled WGS sequence"/>
</dbReference>
<dbReference type="Proteomes" id="UP000572268">
    <property type="component" value="Unassembled WGS sequence"/>
</dbReference>
<feature type="chain" id="PRO_5036205358" description="Nuclease S1" evidence="8">
    <location>
        <begin position="18"/>
        <end position="470"/>
    </location>
</feature>
<gene>
    <name evidence="10" type="ORF">FOL46_005034</name>
    <name evidence="9" type="ORF">FOZ61_005576</name>
</gene>
<dbReference type="GO" id="GO:0046872">
    <property type="term" value="F:metal ion binding"/>
    <property type="evidence" value="ECO:0007669"/>
    <property type="project" value="UniProtKB-KW"/>
</dbReference>
<keyword evidence="6" id="KW-1015">Disulfide bond</keyword>
<evidence type="ECO:0000313" key="10">
    <source>
        <dbReference type="EMBL" id="KAF4662989.1"/>
    </source>
</evidence>
<dbReference type="OrthoDB" id="415257at2759"/>
<evidence type="ECO:0000256" key="3">
    <source>
        <dbReference type="ARBA" id="ARBA00022723"/>
    </source>
</evidence>
<dbReference type="Gene3D" id="1.10.575.10">
    <property type="entry name" value="P1 Nuclease"/>
    <property type="match status" value="2"/>
</dbReference>
<evidence type="ECO:0000313" key="11">
    <source>
        <dbReference type="Proteomes" id="UP000570595"/>
    </source>
</evidence>
<name>A0A7J6LI08_PEROL</name>
<reference evidence="11 12" key="1">
    <citation type="submission" date="2020-04" db="EMBL/GenBank/DDBJ databases">
        <title>Perkinsus olseni comparative genomics.</title>
        <authorList>
            <person name="Bogema D.R."/>
        </authorList>
    </citation>
    <scope>NUCLEOTIDE SEQUENCE [LARGE SCALE GENOMIC DNA]</scope>
    <source>
        <strain evidence="9">ATCC PRA-179</strain>
        <strain evidence="10">ATCC PRA-31</strain>
    </source>
</reference>
<keyword evidence="3" id="KW-0479">Metal-binding</keyword>
<evidence type="ECO:0000256" key="4">
    <source>
        <dbReference type="ARBA" id="ARBA00022759"/>
    </source>
</evidence>
<dbReference type="Pfam" id="PF02265">
    <property type="entry name" value="S1-P1_nuclease"/>
    <property type="match status" value="2"/>
</dbReference>
<evidence type="ECO:0000313" key="9">
    <source>
        <dbReference type="EMBL" id="KAF4658501.1"/>
    </source>
</evidence>
<evidence type="ECO:0008006" key="13">
    <source>
        <dbReference type="Google" id="ProtNLM"/>
    </source>
</evidence>
<comment type="similarity">
    <text evidence="1">Belongs to the nuclease type I family.</text>
</comment>
<keyword evidence="7" id="KW-0325">Glycoprotein</keyword>
<accession>A0A7J6LI08</accession>
<dbReference type="PANTHER" id="PTHR33146:SF26">
    <property type="entry name" value="ENDONUCLEASE 4"/>
    <property type="match status" value="1"/>
</dbReference>
<evidence type="ECO:0000256" key="5">
    <source>
        <dbReference type="ARBA" id="ARBA00022801"/>
    </source>
</evidence>
<proteinExistence type="inferred from homology"/>
<dbReference type="AlphaFoldDB" id="A0A7J6LI08"/>
<keyword evidence="8" id="KW-0732">Signal</keyword>
<dbReference type="CDD" id="cd11010">
    <property type="entry name" value="S1-P1_nuclease"/>
    <property type="match status" value="1"/>
</dbReference>
<dbReference type="SUPFAM" id="SSF48537">
    <property type="entry name" value="Phospholipase C/P1 nuclease"/>
    <property type="match status" value="2"/>
</dbReference>